<comment type="caution">
    <text evidence="1">The sequence shown here is derived from an EMBL/GenBank/DDBJ whole genome shotgun (WGS) entry which is preliminary data.</text>
</comment>
<dbReference type="InterPro" id="IPR036412">
    <property type="entry name" value="HAD-like_sf"/>
</dbReference>
<dbReference type="InterPro" id="IPR023214">
    <property type="entry name" value="HAD_sf"/>
</dbReference>
<sequence length="82" mass="9648">GINIVLNYFSENGQIKREKNFKRIQSEAIMIGDSIVDIISANRAKVKSCLILRKQHHYTEEIKSWEYQPNFIINQLDEILKL</sequence>
<dbReference type="Pfam" id="PF13242">
    <property type="entry name" value="Hydrolase_like"/>
    <property type="match status" value="1"/>
</dbReference>
<organism evidence="1">
    <name type="scientific">marine sediment metagenome</name>
    <dbReference type="NCBI Taxonomy" id="412755"/>
    <lineage>
        <taxon>unclassified sequences</taxon>
        <taxon>metagenomes</taxon>
        <taxon>ecological metagenomes</taxon>
    </lineage>
</organism>
<reference evidence="1" key="1">
    <citation type="journal article" date="2014" name="Front. Microbiol.">
        <title>High frequency of phylogenetically diverse reductive dehalogenase-homologous genes in deep subseafloor sedimentary metagenomes.</title>
        <authorList>
            <person name="Kawai M."/>
            <person name="Futagami T."/>
            <person name="Toyoda A."/>
            <person name="Takaki Y."/>
            <person name="Nishi S."/>
            <person name="Hori S."/>
            <person name="Arai W."/>
            <person name="Tsubouchi T."/>
            <person name="Morono Y."/>
            <person name="Uchiyama I."/>
            <person name="Ito T."/>
            <person name="Fujiyama A."/>
            <person name="Inagaki F."/>
            <person name="Takami H."/>
        </authorList>
    </citation>
    <scope>NUCLEOTIDE SEQUENCE</scope>
    <source>
        <strain evidence="1">Expedition CK06-06</strain>
    </source>
</reference>
<dbReference type="EMBL" id="BART01035317">
    <property type="protein sequence ID" value="GAH13251.1"/>
    <property type="molecule type" value="Genomic_DNA"/>
</dbReference>
<feature type="non-terminal residue" evidence="1">
    <location>
        <position position="1"/>
    </location>
</feature>
<dbReference type="Gene3D" id="3.40.50.1000">
    <property type="entry name" value="HAD superfamily/HAD-like"/>
    <property type="match status" value="1"/>
</dbReference>
<protein>
    <recommendedName>
        <fullName evidence="2">HAD family hydrolase</fullName>
    </recommendedName>
</protein>
<proteinExistence type="predicted"/>
<evidence type="ECO:0000313" key="1">
    <source>
        <dbReference type="EMBL" id="GAH13251.1"/>
    </source>
</evidence>
<dbReference type="SUPFAM" id="SSF56784">
    <property type="entry name" value="HAD-like"/>
    <property type="match status" value="1"/>
</dbReference>
<name>X1CXL8_9ZZZZ</name>
<dbReference type="AlphaFoldDB" id="X1CXL8"/>
<gene>
    <name evidence="1" type="ORF">S01H4_60043</name>
</gene>
<accession>X1CXL8</accession>
<evidence type="ECO:0008006" key="2">
    <source>
        <dbReference type="Google" id="ProtNLM"/>
    </source>
</evidence>